<proteinExistence type="predicted"/>
<dbReference type="SUPFAM" id="SSF53756">
    <property type="entry name" value="UDP-Glycosyltransferase/glycogen phosphorylase"/>
    <property type="match status" value="1"/>
</dbReference>
<dbReference type="PANTHER" id="PTHR12526:SF630">
    <property type="entry name" value="GLYCOSYLTRANSFERASE"/>
    <property type="match status" value="1"/>
</dbReference>
<dbReference type="InterPro" id="IPR001296">
    <property type="entry name" value="Glyco_trans_1"/>
</dbReference>
<evidence type="ECO:0000259" key="1">
    <source>
        <dbReference type="Pfam" id="PF00534"/>
    </source>
</evidence>
<keyword evidence="2" id="KW-0328">Glycosyltransferase</keyword>
<keyword evidence="3" id="KW-1185">Reference proteome</keyword>
<protein>
    <submittedName>
        <fullName evidence="2">Glycosyltransferase</fullName>
        <ecNumber evidence="2">2.4.-.-</ecNumber>
    </submittedName>
</protein>
<accession>A0ABV7ANY0</accession>
<dbReference type="PANTHER" id="PTHR12526">
    <property type="entry name" value="GLYCOSYLTRANSFERASE"/>
    <property type="match status" value="1"/>
</dbReference>
<dbReference type="EC" id="2.4.-.-" evidence="2"/>
<organism evidence="2 3">
    <name type="scientific">Acidimangrovimonas pyrenivorans</name>
    <dbReference type="NCBI Taxonomy" id="2030798"/>
    <lineage>
        <taxon>Bacteria</taxon>
        <taxon>Pseudomonadati</taxon>
        <taxon>Pseudomonadota</taxon>
        <taxon>Alphaproteobacteria</taxon>
        <taxon>Rhodobacterales</taxon>
        <taxon>Paracoccaceae</taxon>
        <taxon>Acidimangrovimonas</taxon>
    </lineage>
</organism>
<evidence type="ECO:0000313" key="3">
    <source>
        <dbReference type="Proteomes" id="UP001595443"/>
    </source>
</evidence>
<reference evidence="3" key="1">
    <citation type="journal article" date="2019" name="Int. J. Syst. Evol. Microbiol.">
        <title>The Global Catalogue of Microorganisms (GCM) 10K type strain sequencing project: providing services to taxonomists for standard genome sequencing and annotation.</title>
        <authorList>
            <consortium name="The Broad Institute Genomics Platform"/>
            <consortium name="The Broad Institute Genome Sequencing Center for Infectious Disease"/>
            <person name="Wu L."/>
            <person name="Ma J."/>
        </authorList>
    </citation>
    <scope>NUCLEOTIDE SEQUENCE [LARGE SCALE GENOMIC DNA]</scope>
    <source>
        <strain evidence="3">KCTC 62192</strain>
    </source>
</reference>
<keyword evidence="2" id="KW-0808">Transferase</keyword>
<feature type="domain" description="Glycosyl transferase family 1" evidence="1">
    <location>
        <begin position="354"/>
        <end position="470"/>
    </location>
</feature>
<dbReference type="Pfam" id="PF00534">
    <property type="entry name" value="Glycos_transf_1"/>
    <property type="match status" value="1"/>
</dbReference>
<dbReference type="Proteomes" id="UP001595443">
    <property type="component" value="Unassembled WGS sequence"/>
</dbReference>
<name>A0ABV7ANY0_9RHOB</name>
<dbReference type="GO" id="GO:0016757">
    <property type="term" value="F:glycosyltransferase activity"/>
    <property type="evidence" value="ECO:0007669"/>
    <property type="project" value="UniProtKB-KW"/>
</dbReference>
<comment type="caution">
    <text evidence="2">The sequence shown here is derived from an EMBL/GenBank/DDBJ whole genome shotgun (WGS) entry which is preliminary data.</text>
</comment>
<dbReference type="RefSeq" id="WP_377835516.1">
    <property type="nucleotide sequence ID" value="NZ_JBHRSK010000025.1"/>
</dbReference>
<sequence length="536" mass="59765">MPVTLSSRYQASEGLSRYAEREAEEILRIYTTRFPDKRVRLILYEGDNPVWAAPSIVPGEPALGPEHCGPGFLGIVEGGVEDGEAVTVFSSIPRRPTPAEREDTEAPWVPSTRMLGTLFRVSPLLYEDLRHRHELRRQKEMETHQWSPLPNSTGGARFVPAEPDFGDRRPAVLVGFHWLEVGGAEKLGFDCVRWAQEAGLRVFVVASVQALQRLADRLPDSDDVTFIRLDRYLAHGEWAPYVLNLIRQENIRLIHIHHCVPLYSALPTVRMMAPWVQVVDSTHIIEYSDGGYPRISGVWSNFIDVHHVISRELIAMYRDRFHVSNKVRLGRMLDRPEAPRQLPAPNMAAGKQVLTITFVGRLYYQKRPGLVVLIMKALADWAGKAGVTLQFHFVGEGPFEKACTGLMRRLGLEAMTKLHAAGTDIPALLGQSDILLLPSSNEGLALVCYEAIEKGAIPLSTDVGSQSEIVPPELLLPRAPRAALKRTVEIVDRMWRDGDFVAAQGRELATRYAAVAADPTAREVMMPLYEAVAGTK</sequence>
<gene>
    <name evidence="2" type="ORF">ACFOES_20560</name>
</gene>
<evidence type="ECO:0000313" key="2">
    <source>
        <dbReference type="EMBL" id="MFC2970496.1"/>
    </source>
</evidence>
<dbReference type="EMBL" id="JBHRSK010000025">
    <property type="protein sequence ID" value="MFC2970496.1"/>
    <property type="molecule type" value="Genomic_DNA"/>
</dbReference>
<dbReference type="Gene3D" id="3.40.50.2000">
    <property type="entry name" value="Glycogen Phosphorylase B"/>
    <property type="match status" value="2"/>
</dbReference>